<dbReference type="Pfam" id="PF01757">
    <property type="entry name" value="Acyl_transf_3"/>
    <property type="match status" value="1"/>
</dbReference>
<feature type="transmembrane region" description="Helical" evidence="1">
    <location>
        <begin position="325"/>
        <end position="347"/>
    </location>
</feature>
<dbReference type="PANTHER" id="PTHR23028">
    <property type="entry name" value="ACETYLTRANSFERASE"/>
    <property type="match status" value="1"/>
</dbReference>
<reference evidence="3" key="1">
    <citation type="submission" date="2020-01" db="EMBL/GenBank/DDBJ databases">
        <authorList>
            <person name="Meier V. D."/>
            <person name="Meier V D."/>
        </authorList>
    </citation>
    <scope>NUCLEOTIDE SEQUENCE</scope>
    <source>
        <strain evidence="3">HLG_WM_MAG_09</strain>
    </source>
</reference>
<keyword evidence="3" id="KW-0808">Transferase</keyword>
<dbReference type="GO" id="GO:0016747">
    <property type="term" value="F:acyltransferase activity, transferring groups other than amino-acyl groups"/>
    <property type="evidence" value="ECO:0007669"/>
    <property type="project" value="InterPro"/>
</dbReference>
<name>A0A6S6S5T0_9GAMM</name>
<feature type="transmembrane region" description="Helical" evidence="1">
    <location>
        <begin position="83"/>
        <end position="101"/>
    </location>
</feature>
<evidence type="ECO:0000259" key="2">
    <source>
        <dbReference type="Pfam" id="PF01757"/>
    </source>
</evidence>
<evidence type="ECO:0000256" key="1">
    <source>
        <dbReference type="SAM" id="Phobius"/>
    </source>
</evidence>
<evidence type="ECO:0000313" key="3">
    <source>
        <dbReference type="EMBL" id="CAA6800867.1"/>
    </source>
</evidence>
<feature type="transmembrane region" description="Helical" evidence="1">
    <location>
        <begin position="228"/>
        <end position="246"/>
    </location>
</feature>
<dbReference type="AlphaFoldDB" id="A0A6S6S5T0"/>
<feature type="transmembrane region" description="Helical" evidence="1">
    <location>
        <begin position="44"/>
        <end position="62"/>
    </location>
</feature>
<keyword evidence="1" id="KW-0472">Membrane</keyword>
<dbReference type="GO" id="GO:0000271">
    <property type="term" value="P:polysaccharide biosynthetic process"/>
    <property type="evidence" value="ECO:0007669"/>
    <property type="project" value="TreeGrafter"/>
</dbReference>
<feature type="transmembrane region" description="Helical" evidence="1">
    <location>
        <begin position="160"/>
        <end position="179"/>
    </location>
</feature>
<dbReference type="InterPro" id="IPR002656">
    <property type="entry name" value="Acyl_transf_3_dom"/>
</dbReference>
<dbReference type="InterPro" id="IPR050879">
    <property type="entry name" value="Acyltransferase_3"/>
</dbReference>
<feature type="transmembrane region" description="Helical" evidence="1">
    <location>
        <begin position="194"/>
        <end position="216"/>
    </location>
</feature>
<feature type="domain" description="Acyltransferase 3" evidence="2">
    <location>
        <begin position="6"/>
        <end position="340"/>
    </location>
</feature>
<sequence>MRLDQLTFTRYLAALTVVFFHFGQEAFPATNTWLHPVITAGPIAVSYFFVLSGFIMAVAYYAPAKNNPDTSFDKWKYWVARFARIYPVYLIALLLMIGANLKTDGSDPFTVLLSLSTLQAWVPGYAMTLNSPGWSISVEMFFYICFPMLMLLINKDKLKLLLTAGIILWISTQLLQIYLHNLGSYTPGTPLHEFIFYHPLMHINTFVIGLVTGVYFCNGKMDSLNNRWNGLAAFTVTVIIILALAYEYKFKATFGFSIVYNNGLITPLFLALVVLLATNRGVTQKILSWPILLLLGEASYSLYILQRPVFGIYDRTIGQWLALDANLHFYLFALLLTILSVASFKFFETPIRRMINSYYISSGKTG</sequence>
<keyword evidence="3" id="KW-0012">Acyltransferase</keyword>
<feature type="transmembrane region" description="Helical" evidence="1">
    <location>
        <begin position="258"/>
        <end position="277"/>
    </location>
</feature>
<feature type="transmembrane region" description="Helical" evidence="1">
    <location>
        <begin position="134"/>
        <end position="153"/>
    </location>
</feature>
<feature type="transmembrane region" description="Helical" evidence="1">
    <location>
        <begin position="286"/>
        <end position="305"/>
    </location>
</feature>
<keyword evidence="3" id="KW-0378">Hydrolase</keyword>
<proteinExistence type="predicted"/>
<accession>A0A6S6S5T0</accession>
<protein>
    <submittedName>
        <fullName evidence="3">Peptidoglycan/LPS O-acetylase OafA/YrhL, contains acyltransferase and SGNH-hydrolase domains</fullName>
    </submittedName>
</protein>
<keyword evidence="1" id="KW-0812">Transmembrane</keyword>
<organism evidence="3">
    <name type="scientific">uncultured Thiotrichaceae bacterium</name>
    <dbReference type="NCBI Taxonomy" id="298394"/>
    <lineage>
        <taxon>Bacteria</taxon>
        <taxon>Pseudomonadati</taxon>
        <taxon>Pseudomonadota</taxon>
        <taxon>Gammaproteobacteria</taxon>
        <taxon>Thiotrichales</taxon>
        <taxon>Thiotrichaceae</taxon>
        <taxon>environmental samples</taxon>
    </lineage>
</organism>
<dbReference type="GO" id="GO:0016020">
    <property type="term" value="C:membrane"/>
    <property type="evidence" value="ECO:0007669"/>
    <property type="project" value="TreeGrafter"/>
</dbReference>
<dbReference type="EMBL" id="CACVAT010000022">
    <property type="protein sequence ID" value="CAA6800867.1"/>
    <property type="molecule type" value="Genomic_DNA"/>
</dbReference>
<gene>
    <name evidence="3" type="ORF">HELGO_WM28289</name>
</gene>
<dbReference type="GO" id="GO:0016787">
    <property type="term" value="F:hydrolase activity"/>
    <property type="evidence" value="ECO:0007669"/>
    <property type="project" value="UniProtKB-KW"/>
</dbReference>
<dbReference type="PANTHER" id="PTHR23028:SF53">
    <property type="entry name" value="ACYL_TRANSF_3 DOMAIN-CONTAINING PROTEIN"/>
    <property type="match status" value="1"/>
</dbReference>
<keyword evidence="1" id="KW-1133">Transmembrane helix</keyword>